<evidence type="ECO:0000313" key="9">
    <source>
        <dbReference type="EMBL" id="MPL65111.1"/>
    </source>
</evidence>
<keyword evidence="4 7" id="KW-0812">Transmembrane</keyword>
<keyword evidence="3" id="KW-1003">Cell membrane</keyword>
<feature type="transmembrane region" description="Helical" evidence="7">
    <location>
        <begin position="246"/>
        <end position="268"/>
    </location>
</feature>
<dbReference type="EMBL" id="VSSQ01000027">
    <property type="protein sequence ID" value="MPL65111.1"/>
    <property type="molecule type" value="Genomic_DNA"/>
</dbReference>
<proteinExistence type="predicted"/>
<dbReference type="PANTHER" id="PTHR43163">
    <property type="entry name" value="DIPEPTIDE TRANSPORT SYSTEM PERMEASE PROTEIN DPPB-RELATED"/>
    <property type="match status" value="1"/>
</dbReference>
<feature type="transmembrane region" description="Helical" evidence="7">
    <location>
        <begin position="292"/>
        <end position="315"/>
    </location>
</feature>
<evidence type="ECO:0000259" key="8">
    <source>
        <dbReference type="PROSITE" id="PS50928"/>
    </source>
</evidence>
<evidence type="ECO:0000256" key="4">
    <source>
        <dbReference type="ARBA" id="ARBA00022692"/>
    </source>
</evidence>
<feature type="transmembrane region" description="Helical" evidence="7">
    <location>
        <begin position="105"/>
        <end position="129"/>
    </location>
</feature>
<dbReference type="AlphaFoldDB" id="A0A644THE5"/>
<dbReference type="CDD" id="cd06261">
    <property type="entry name" value="TM_PBP2"/>
    <property type="match status" value="1"/>
</dbReference>
<name>A0A644THE5_9ZZZZ</name>
<evidence type="ECO:0000256" key="2">
    <source>
        <dbReference type="ARBA" id="ARBA00022448"/>
    </source>
</evidence>
<keyword evidence="5 7" id="KW-1133">Transmembrane helix</keyword>
<reference evidence="9" key="1">
    <citation type="submission" date="2019-08" db="EMBL/GenBank/DDBJ databases">
        <authorList>
            <person name="Kucharzyk K."/>
            <person name="Murdoch R.W."/>
            <person name="Higgins S."/>
            <person name="Loffler F."/>
        </authorList>
    </citation>
    <scope>NUCLEOTIDE SEQUENCE</scope>
</reference>
<dbReference type="GO" id="GO:0055085">
    <property type="term" value="P:transmembrane transport"/>
    <property type="evidence" value="ECO:0007669"/>
    <property type="project" value="InterPro"/>
</dbReference>
<dbReference type="InterPro" id="IPR035906">
    <property type="entry name" value="MetI-like_sf"/>
</dbReference>
<keyword evidence="2" id="KW-0813">Transport</keyword>
<evidence type="ECO:0000256" key="1">
    <source>
        <dbReference type="ARBA" id="ARBA00004651"/>
    </source>
</evidence>
<feature type="transmembrane region" description="Helical" evidence="7">
    <location>
        <begin position="150"/>
        <end position="169"/>
    </location>
</feature>
<dbReference type="PROSITE" id="PS50928">
    <property type="entry name" value="ABC_TM1"/>
    <property type="match status" value="1"/>
</dbReference>
<evidence type="ECO:0000256" key="6">
    <source>
        <dbReference type="ARBA" id="ARBA00023136"/>
    </source>
</evidence>
<dbReference type="SUPFAM" id="SSF161098">
    <property type="entry name" value="MetI-like"/>
    <property type="match status" value="1"/>
</dbReference>
<keyword evidence="6 7" id="KW-0472">Membrane</keyword>
<evidence type="ECO:0000256" key="7">
    <source>
        <dbReference type="SAM" id="Phobius"/>
    </source>
</evidence>
<comment type="caution">
    <text evidence="9">The sequence shown here is derived from an EMBL/GenBank/DDBJ whole genome shotgun (WGS) entry which is preliminary data.</text>
</comment>
<organism evidence="9">
    <name type="scientific">bioreactor metagenome</name>
    <dbReference type="NCBI Taxonomy" id="1076179"/>
    <lineage>
        <taxon>unclassified sequences</taxon>
        <taxon>metagenomes</taxon>
        <taxon>ecological metagenomes</taxon>
    </lineage>
</organism>
<gene>
    <name evidence="9" type="primary">gsiC_5</name>
    <name evidence="9" type="ORF">SDC9_10774</name>
</gene>
<comment type="subcellular location">
    <subcellularLocation>
        <location evidence="1">Cell membrane</location>
        <topology evidence="1">Multi-pass membrane protein</topology>
    </subcellularLocation>
</comment>
<dbReference type="InterPro" id="IPR000515">
    <property type="entry name" value="MetI-like"/>
</dbReference>
<accession>A0A644THE5</accession>
<evidence type="ECO:0000256" key="3">
    <source>
        <dbReference type="ARBA" id="ARBA00022475"/>
    </source>
</evidence>
<sequence length="329" mass="35525">MNKSIAKMIGVSFLRGITLLVAVVIVTFLLADASPIDPISAYVGSESAISEEQREAIARYWGLDQPPAGRLVSWLKALAQGDMGKSYYFQQPVTAVIGERFTQSLMLMGVAWVLSGIFGFLLGVIAAACRHNPIDKGIKTVCLLMSSSPPFWLGLLLMMVFAVKLGWFPLGLSAPIGKLASEVTIWERLHHLVLPAVTLSITGVSGIALHTRQKLIDILESDFMLFAQARGEGKWQAIRRHGFRNILLPAVTLQFAAISELFGGSVLAENVFSYTGLGQAAVLAGTHGDTPLLMGIALFSALFVFCGNMIANLLYPVIDPQIREAAHGE</sequence>
<evidence type="ECO:0000256" key="5">
    <source>
        <dbReference type="ARBA" id="ARBA00022989"/>
    </source>
</evidence>
<dbReference type="Pfam" id="PF00528">
    <property type="entry name" value="BPD_transp_1"/>
    <property type="match status" value="1"/>
</dbReference>
<protein>
    <submittedName>
        <fullName evidence="9">Glutathione transport system permease protein GsiC</fullName>
    </submittedName>
</protein>
<dbReference type="GO" id="GO:0005886">
    <property type="term" value="C:plasma membrane"/>
    <property type="evidence" value="ECO:0007669"/>
    <property type="project" value="UniProtKB-SubCell"/>
</dbReference>
<feature type="transmembrane region" description="Helical" evidence="7">
    <location>
        <begin position="12"/>
        <end position="31"/>
    </location>
</feature>
<dbReference type="Gene3D" id="1.10.3720.10">
    <property type="entry name" value="MetI-like"/>
    <property type="match status" value="1"/>
</dbReference>
<feature type="domain" description="ABC transmembrane type-1" evidence="8">
    <location>
        <begin position="101"/>
        <end position="315"/>
    </location>
</feature>
<dbReference type="PANTHER" id="PTHR43163:SF6">
    <property type="entry name" value="DIPEPTIDE TRANSPORT SYSTEM PERMEASE PROTEIN DPPB-RELATED"/>
    <property type="match status" value="1"/>
</dbReference>
<feature type="transmembrane region" description="Helical" evidence="7">
    <location>
        <begin position="189"/>
        <end position="209"/>
    </location>
</feature>